<keyword evidence="2" id="KW-1185">Reference proteome</keyword>
<reference evidence="2" key="1">
    <citation type="journal article" date="2024" name="Front. Bioeng. Biotechnol.">
        <title>Genome-scale model development and genomic sequencing of the oleaginous clade Lipomyces.</title>
        <authorList>
            <person name="Czajka J.J."/>
            <person name="Han Y."/>
            <person name="Kim J."/>
            <person name="Mondo S.J."/>
            <person name="Hofstad B.A."/>
            <person name="Robles A."/>
            <person name="Haridas S."/>
            <person name="Riley R."/>
            <person name="LaButti K."/>
            <person name="Pangilinan J."/>
            <person name="Andreopoulos W."/>
            <person name="Lipzen A."/>
            <person name="Yan J."/>
            <person name="Wang M."/>
            <person name="Ng V."/>
            <person name="Grigoriev I.V."/>
            <person name="Spatafora J.W."/>
            <person name="Magnuson J.K."/>
            <person name="Baker S.E."/>
            <person name="Pomraning K.R."/>
        </authorList>
    </citation>
    <scope>NUCLEOTIDE SEQUENCE [LARGE SCALE GENOMIC DNA]</scope>
    <source>
        <strain evidence="2">CBS 7786</strain>
    </source>
</reference>
<proteinExistence type="predicted"/>
<evidence type="ECO:0000313" key="2">
    <source>
        <dbReference type="Proteomes" id="UP001433508"/>
    </source>
</evidence>
<organism evidence="1 2">
    <name type="scientific">Lipomyces kononenkoae</name>
    <name type="common">Yeast</name>
    <dbReference type="NCBI Taxonomy" id="34357"/>
    <lineage>
        <taxon>Eukaryota</taxon>
        <taxon>Fungi</taxon>
        <taxon>Dikarya</taxon>
        <taxon>Ascomycota</taxon>
        <taxon>Saccharomycotina</taxon>
        <taxon>Lipomycetes</taxon>
        <taxon>Lipomycetales</taxon>
        <taxon>Lipomycetaceae</taxon>
        <taxon>Lipomyces</taxon>
    </lineage>
</organism>
<accession>A0ACC3SYN0</accession>
<sequence>MYAPSQKIPNTDVYKRCEPYMSHLARAYRIRLEDIEPEITTEELDKYFEYVAGRYRRPKNVTLTADLAREYFHMAYCSGTVGYFDVVISASMHLPVKSNSDGTDKINRPENLFFCFKNSLQDKIVHAAKSKVVLDKVSTLAGFINWKHSSVMRSIFDDIQEEISQLHRMVHPDYKYSPRRGSVKMASTQTRL</sequence>
<protein>
    <submittedName>
        <fullName evidence="1">Uncharacterized protein</fullName>
    </submittedName>
</protein>
<name>A0ACC3SYN0_LIPKO</name>
<dbReference type="EMBL" id="MU971380">
    <property type="protein sequence ID" value="KAK9236773.1"/>
    <property type="molecule type" value="Genomic_DNA"/>
</dbReference>
<dbReference type="Proteomes" id="UP001433508">
    <property type="component" value="Unassembled WGS sequence"/>
</dbReference>
<comment type="caution">
    <text evidence="1">The sequence shown here is derived from an EMBL/GenBank/DDBJ whole genome shotgun (WGS) entry which is preliminary data.</text>
</comment>
<evidence type="ECO:0000313" key="1">
    <source>
        <dbReference type="EMBL" id="KAK9236773.1"/>
    </source>
</evidence>
<gene>
    <name evidence="1" type="ORF">V1525DRAFT_405909</name>
</gene>